<sequence>MKILLVNNAATPLDKLKNLLRGNEVEEISYIELGQNLYDGYDLAVLSGGSLFSVVGNQGRLQKEIDFIRQSKIPILGICLGCEIIATTFSATLEFLGERHRQVITIKGTGESVLMRHDETFEVYESHRWAVRHVKDPLRAIALSEHAVEMLEHTTRPIVGLQFHPEHFINETTGDEIFFRAVNALTKKIIIPIPPEL</sequence>
<dbReference type="Proteomes" id="UP000176221">
    <property type="component" value="Unassembled WGS sequence"/>
</dbReference>
<proteinExistence type="predicted"/>
<evidence type="ECO:0000256" key="1">
    <source>
        <dbReference type="ARBA" id="ARBA00022962"/>
    </source>
</evidence>
<dbReference type="InterPro" id="IPR017926">
    <property type="entry name" value="GATASE"/>
</dbReference>
<accession>A0A1G2N7B8</accession>
<name>A0A1G2N7B8_9BACT</name>
<dbReference type="AlphaFoldDB" id="A0A1G2N7B8"/>
<dbReference type="InterPro" id="IPR050472">
    <property type="entry name" value="Anth_synth/Amidotransfase"/>
</dbReference>
<comment type="caution">
    <text evidence="3">The sequence shown here is derived from an EMBL/GenBank/DDBJ whole genome shotgun (WGS) entry which is preliminary data.</text>
</comment>
<protein>
    <recommendedName>
        <fullName evidence="2">Glutamine amidotransferase domain-containing protein</fullName>
    </recommendedName>
</protein>
<dbReference type="PROSITE" id="PS51273">
    <property type="entry name" value="GATASE_TYPE_1"/>
    <property type="match status" value="1"/>
</dbReference>
<dbReference type="PANTHER" id="PTHR43418:SF4">
    <property type="entry name" value="MULTIFUNCTIONAL TRYPTOPHAN BIOSYNTHESIS PROTEIN"/>
    <property type="match status" value="1"/>
</dbReference>
<dbReference type="InterPro" id="IPR029062">
    <property type="entry name" value="Class_I_gatase-like"/>
</dbReference>
<dbReference type="Pfam" id="PF00117">
    <property type="entry name" value="GATase"/>
    <property type="match status" value="1"/>
</dbReference>
<dbReference type="STRING" id="1802319.A2928_00295"/>
<organism evidence="3 4">
    <name type="scientific">Candidatus Taylorbacteria bacterium RIFCSPLOWO2_01_FULL_45_15b</name>
    <dbReference type="NCBI Taxonomy" id="1802319"/>
    <lineage>
        <taxon>Bacteria</taxon>
        <taxon>Candidatus Tayloriibacteriota</taxon>
    </lineage>
</organism>
<evidence type="ECO:0000259" key="2">
    <source>
        <dbReference type="Pfam" id="PF00117"/>
    </source>
</evidence>
<reference evidence="3 4" key="1">
    <citation type="journal article" date="2016" name="Nat. Commun.">
        <title>Thousands of microbial genomes shed light on interconnected biogeochemical processes in an aquifer system.</title>
        <authorList>
            <person name="Anantharaman K."/>
            <person name="Brown C.T."/>
            <person name="Hug L.A."/>
            <person name="Sharon I."/>
            <person name="Castelle C.J."/>
            <person name="Probst A.J."/>
            <person name="Thomas B.C."/>
            <person name="Singh A."/>
            <person name="Wilkins M.J."/>
            <person name="Karaoz U."/>
            <person name="Brodie E.L."/>
            <person name="Williams K.H."/>
            <person name="Hubbard S.S."/>
            <person name="Banfield J.F."/>
        </authorList>
    </citation>
    <scope>NUCLEOTIDE SEQUENCE [LARGE SCALE GENOMIC DNA]</scope>
</reference>
<dbReference type="EMBL" id="MHRX01000056">
    <property type="protein sequence ID" value="OHA32015.1"/>
    <property type="molecule type" value="Genomic_DNA"/>
</dbReference>
<keyword evidence="1" id="KW-0315">Glutamine amidotransferase</keyword>
<dbReference type="GO" id="GO:0004049">
    <property type="term" value="F:anthranilate synthase activity"/>
    <property type="evidence" value="ECO:0007669"/>
    <property type="project" value="TreeGrafter"/>
</dbReference>
<evidence type="ECO:0000313" key="3">
    <source>
        <dbReference type="EMBL" id="OHA32015.1"/>
    </source>
</evidence>
<evidence type="ECO:0000313" key="4">
    <source>
        <dbReference type="Proteomes" id="UP000176221"/>
    </source>
</evidence>
<dbReference type="PANTHER" id="PTHR43418">
    <property type="entry name" value="MULTIFUNCTIONAL TRYPTOPHAN BIOSYNTHESIS PROTEIN-RELATED"/>
    <property type="match status" value="1"/>
</dbReference>
<feature type="domain" description="Glutamine amidotransferase" evidence="2">
    <location>
        <begin position="39"/>
        <end position="181"/>
    </location>
</feature>
<gene>
    <name evidence="3" type="ORF">A2928_00295</name>
</gene>
<dbReference type="Gene3D" id="3.40.50.880">
    <property type="match status" value="1"/>
</dbReference>
<dbReference type="GO" id="GO:0000162">
    <property type="term" value="P:L-tryptophan biosynthetic process"/>
    <property type="evidence" value="ECO:0007669"/>
    <property type="project" value="TreeGrafter"/>
</dbReference>
<dbReference type="GO" id="GO:0005829">
    <property type="term" value="C:cytosol"/>
    <property type="evidence" value="ECO:0007669"/>
    <property type="project" value="TreeGrafter"/>
</dbReference>
<dbReference type="SUPFAM" id="SSF52317">
    <property type="entry name" value="Class I glutamine amidotransferase-like"/>
    <property type="match status" value="1"/>
</dbReference>